<proteinExistence type="inferred from homology"/>
<dbReference type="GO" id="GO:0005739">
    <property type="term" value="C:mitochondrion"/>
    <property type="evidence" value="ECO:0007669"/>
    <property type="project" value="TreeGrafter"/>
</dbReference>
<accession>A0A0C7NA53</accession>
<dbReference type="CDD" id="cd13220">
    <property type="entry name" value="PH-GRAM_GRAMDC"/>
    <property type="match status" value="1"/>
</dbReference>
<evidence type="ECO:0000256" key="6">
    <source>
        <dbReference type="ARBA" id="ARBA00037847"/>
    </source>
</evidence>
<keyword evidence="11" id="KW-1185">Reference proteome</keyword>
<dbReference type="InterPro" id="IPR011993">
    <property type="entry name" value="PH-like_dom_sf"/>
</dbReference>
<protein>
    <submittedName>
        <fullName evidence="10">LALA0S05e03928g1_1</fullName>
    </submittedName>
</protein>
<organism evidence="10 11">
    <name type="scientific">Lachancea lanzarotensis</name>
    <dbReference type="NCBI Taxonomy" id="1245769"/>
    <lineage>
        <taxon>Eukaryota</taxon>
        <taxon>Fungi</taxon>
        <taxon>Dikarya</taxon>
        <taxon>Ascomycota</taxon>
        <taxon>Saccharomycotina</taxon>
        <taxon>Saccharomycetes</taxon>
        <taxon>Saccharomycetales</taxon>
        <taxon>Saccharomycetaceae</taxon>
        <taxon>Lachancea</taxon>
    </lineage>
</organism>
<dbReference type="GO" id="GO:0140268">
    <property type="term" value="C:endoplasmic reticulum-plasma membrane contact site"/>
    <property type="evidence" value="ECO:0007669"/>
    <property type="project" value="TreeGrafter"/>
</dbReference>
<gene>
    <name evidence="10" type="ORF">LALA0_S05e03928g</name>
</gene>
<evidence type="ECO:0000256" key="5">
    <source>
        <dbReference type="ARBA" id="ARBA00023136"/>
    </source>
</evidence>
<dbReference type="InterPro" id="IPR004182">
    <property type="entry name" value="GRAM"/>
</dbReference>
<keyword evidence="4 8" id="KW-1133">Transmembrane helix</keyword>
<comment type="subcellular location">
    <subcellularLocation>
        <location evidence="6">Endomembrane system</location>
        <topology evidence="6">Single-pass membrane protein</topology>
    </subcellularLocation>
    <subcellularLocation>
        <location evidence="1">Endoplasmic reticulum membrane</location>
    </subcellularLocation>
</comment>
<dbReference type="HOGENOM" id="CLU_002908_0_0_1"/>
<feature type="compositionally biased region" description="Basic and acidic residues" evidence="7">
    <location>
        <begin position="691"/>
        <end position="706"/>
    </location>
</feature>
<feature type="compositionally biased region" description="Polar residues" evidence="7">
    <location>
        <begin position="917"/>
        <end position="927"/>
    </location>
</feature>
<dbReference type="PANTHER" id="PTHR23319">
    <property type="entry name" value="GRAM DOMAIN CONTAINING 1B, ISOFORM E"/>
    <property type="match status" value="1"/>
</dbReference>
<evidence type="ECO:0000256" key="3">
    <source>
        <dbReference type="ARBA" id="ARBA00022692"/>
    </source>
</evidence>
<dbReference type="GeneID" id="34685829"/>
<feature type="region of interest" description="Disordered" evidence="7">
    <location>
        <begin position="353"/>
        <end position="390"/>
    </location>
</feature>
<dbReference type="GO" id="GO:0120015">
    <property type="term" value="F:sterol transfer activity"/>
    <property type="evidence" value="ECO:0007669"/>
    <property type="project" value="TreeGrafter"/>
</dbReference>
<dbReference type="GO" id="GO:0005789">
    <property type="term" value="C:endoplasmic reticulum membrane"/>
    <property type="evidence" value="ECO:0007669"/>
    <property type="project" value="UniProtKB-SubCell"/>
</dbReference>
<feature type="compositionally biased region" description="Basic and acidic residues" evidence="7">
    <location>
        <begin position="360"/>
        <end position="373"/>
    </location>
</feature>
<feature type="compositionally biased region" description="Low complexity" evidence="7">
    <location>
        <begin position="648"/>
        <end position="663"/>
    </location>
</feature>
<evidence type="ECO:0000313" key="11">
    <source>
        <dbReference type="Proteomes" id="UP000054304"/>
    </source>
</evidence>
<feature type="compositionally biased region" description="Polar residues" evidence="7">
    <location>
        <begin position="451"/>
        <end position="460"/>
    </location>
</feature>
<dbReference type="GO" id="GO:0005886">
    <property type="term" value="C:plasma membrane"/>
    <property type="evidence" value="ECO:0007669"/>
    <property type="project" value="TreeGrafter"/>
</dbReference>
<dbReference type="RefSeq" id="XP_022628587.1">
    <property type="nucleotide sequence ID" value="XM_022772244.1"/>
</dbReference>
<dbReference type="Pfam" id="PF16016">
    <property type="entry name" value="VASt"/>
    <property type="match status" value="2"/>
</dbReference>
<keyword evidence="5 8" id="KW-0472">Membrane</keyword>
<reference evidence="10 11" key="1">
    <citation type="submission" date="2014-12" db="EMBL/GenBank/DDBJ databases">
        <authorList>
            <person name="Neuveglise Cecile"/>
        </authorList>
    </citation>
    <scope>NUCLEOTIDE SEQUENCE [LARGE SCALE GENOMIC DNA]</scope>
    <source>
        <strain evidence="10 11">CBS 12615</strain>
    </source>
</reference>
<evidence type="ECO:0000256" key="4">
    <source>
        <dbReference type="ARBA" id="ARBA00022989"/>
    </source>
</evidence>
<feature type="compositionally biased region" description="Polar residues" evidence="7">
    <location>
        <begin position="68"/>
        <end position="77"/>
    </location>
</feature>
<name>A0A0C7NA53_9SACH</name>
<feature type="region of interest" description="Disordered" evidence="7">
    <location>
        <begin position="266"/>
        <end position="317"/>
    </location>
</feature>
<feature type="compositionally biased region" description="Polar residues" evidence="7">
    <location>
        <begin position="491"/>
        <end position="504"/>
    </location>
</feature>
<dbReference type="Proteomes" id="UP000054304">
    <property type="component" value="Unassembled WGS sequence"/>
</dbReference>
<evidence type="ECO:0000256" key="2">
    <source>
        <dbReference type="ARBA" id="ARBA00006582"/>
    </source>
</evidence>
<feature type="region of interest" description="Disordered" evidence="7">
    <location>
        <begin position="1"/>
        <end position="185"/>
    </location>
</feature>
<feature type="domain" description="VASt" evidence="9">
    <location>
        <begin position="742"/>
        <end position="908"/>
    </location>
</feature>
<comment type="similarity">
    <text evidence="2">Belongs to the YSP2 family.</text>
</comment>
<dbReference type="PROSITE" id="PS51778">
    <property type="entry name" value="VAST"/>
    <property type="match status" value="2"/>
</dbReference>
<dbReference type="GO" id="GO:0032541">
    <property type="term" value="C:cortical endoplasmic reticulum"/>
    <property type="evidence" value="ECO:0007669"/>
    <property type="project" value="TreeGrafter"/>
</dbReference>
<feature type="compositionally biased region" description="Polar residues" evidence="7">
    <location>
        <begin position="154"/>
        <end position="169"/>
    </location>
</feature>
<dbReference type="InterPro" id="IPR051482">
    <property type="entry name" value="Cholesterol_transport"/>
</dbReference>
<feature type="compositionally biased region" description="Basic and acidic residues" evidence="7">
    <location>
        <begin position="473"/>
        <end position="486"/>
    </location>
</feature>
<feature type="compositionally biased region" description="Basic residues" evidence="7">
    <location>
        <begin position="1116"/>
        <end position="1132"/>
    </location>
</feature>
<feature type="compositionally biased region" description="Basic residues" evidence="7">
    <location>
        <begin position="25"/>
        <end position="34"/>
    </location>
</feature>
<dbReference type="EMBL" id="LN736364">
    <property type="protein sequence ID" value="CEP62361.1"/>
    <property type="molecule type" value="Genomic_DNA"/>
</dbReference>
<feature type="region of interest" description="Disordered" evidence="7">
    <location>
        <begin position="404"/>
        <end position="519"/>
    </location>
</feature>
<feature type="region of interest" description="Disordered" evidence="7">
    <location>
        <begin position="910"/>
        <end position="941"/>
    </location>
</feature>
<evidence type="ECO:0000256" key="1">
    <source>
        <dbReference type="ARBA" id="ARBA00004586"/>
    </source>
</evidence>
<dbReference type="OrthoDB" id="2162691at2759"/>
<feature type="compositionally biased region" description="Polar residues" evidence="7">
    <location>
        <begin position="374"/>
        <end position="388"/>
    </location>
</feature>
<evidence type="ECO:0000259" key="9">
    <source>
        <dbReference type="PROSITE" id="PS51778"/>
    </source>
</evidence>
<feature type="domain" description="VASt" evidence="9">
    <location>
        <begin position="946"/>
        <end position="1113"/>
    </location>
</feature>
<feature type="region of interest" description="Disordered" evidence="7">
    <location>
        <begin position="646"/>
        <end position="706"/>
    </location>
</feature>
<dbReference type="Pfam" id="PF02893">
    <property type="entry name" value="GRAM"/>
    <property type="match status" value="1"/>
</dbReference>
<evidence type="ECO:0000256" key="8">
    <source>
        <dbReference type="SAM" id="Phobius"/>
    </source>
</evidence>
<evidence type="ECO:0000256" key="7">
    <source>
        <dbReference type="SAM" id="MobiDB-lite"/>
    </source>
</evidence>
<dbReference type="InterPro" id="IPR031968">
    <property type="entry name" value="VASt"/>
</dbReference>
<feature type="compositionally biased region" description="Basic residues" evidence="7">
    <location>
        <begin position="92"/>
        <end position="105"/>
    </location>
</feature>
<feature type="compositionally biased region" description="Low complexity" evidence="7">
    <location>
        <begin position="125"/>
        <end position="135"/>
    </location>
</feature>
<evidence type="ECO:0000313" key="10">
    <source>
        <dbReference type="EMBL" id="CEP62361.1"/>
    </source>
</evidence>
<feature type="compositionally biased region" description="Low complexity" evidence="7">
    <location>
        <begin position="670"/>
        <end position="682"/>
    </location>
</feature>
<dbReference type="PANTHER" id="PTHR23319:SF4">
    <property type="entry name" value="GRAM DOMAIN CONTAINING 1B, ISOFORM E"/>
    <property type="match status" value="1"/>
</dbReference>
<sequence length="1301" mass="142425">MSTENESIAARTYRPITENPGMGFLHKKKKGKSDKKKEDSGKKKVSSLENAGRHAIVRRSVRDRSVSNLQTEPSRTSPDLIAGVDENDTAMRKRRRSASPSRAKRKTSDIVKSKLNSFNNHSEGTKASTATSKTSDNNNQSDQPADGSHKSTKAADSNLGTAKVSTKGSSMHLHTDSKDDESDQKATSGVFSSILSAAHNAANHLLPKSNSEKTLPLGSSSQDAVETLPDVAASHKLESQEQAPNSSFLKHLDFLLASGPMAQNFDDTNNLLSPTFNSRPTNKSSVNSSVGRAESEYSGTPSITVHEPDGSASGAETDLGSVTERIHFRSLRGEAPIATLGRGNLTLDALASTNRSSSSLEKDGMNNGDEKRSSFPQRGRSATASGNQVKVPAYNIETSLGDVMVKTPSPARSDPGANSSTTLDRKEAVPSSKVQQKMTEEKKSRKRASTMRPQSFQQLSLRGVSSRGLRNSLQRDRSLSHDENARGGEASFNSNDNASAYTEGTSKHGARSPRGSIHISERKQNEFHSLFKESGVSSSESLLADYSCALSRDILLQGRLYISWEHVCFNSSILGWVTNVVIPFEEIVQIEKKSTAGIFPNGMVFQTLHSRYTFASIMSRDAAFDFITSIWNQTIEDSDERIKIVGRSSSSPKSSNSTLNSSSDGEAQMSPESSSDGYSSGEETTDESSTDDGHGEDGDYENRPDMSEIANGEFRLSRKQELTTLGPVEHPPTSGDHPAAVDDRVVAETVFEAPLGKIVNLLYGDKVSYTKRILEAQKNYDISKIPPIMATNERTYSYVKPLNGSIGPSKTNCEITETIEHYNLEDYVKAVQISRTPDVPSGNSFEVVTSFYYSWAPRNCTKLMVAVNVKWTGKSWLKAAIEKHTFDGVTATTKTMIEEINKIIHNKDVKGAKESNETPSSEDTINLPTAGPSEHAKTSADYTKEDGDVVITDSLTIPAPVGTVYQLLFGNDTSYLQRIIDKQGNYEISTLPQFKDGSREYQYTKPLSGPVGPKKTKCYIEEKIERNDLENQVIVRQITKTPDVPSGSSFSVNTKIYLHWGLNNQTDVLVVSNVVWIAKSWIKGAIEKGSLDGQKSSINVMGQELKDIVAEAGTTKKGHARRATKTKAKKTKAPPSPSKKVEAPHSKTTQLFNAAFKTFMGLPMLYQALVFLFTLVSIITIIARSASSSSSASTIVGPGRIVIGGETYNYAPTLDTLYGAFGRESRAPRKSSKVWNVVTTSESDIWEWIKDRSTILQENHSPDYARRRMSRHTRQDLEETIRLAEVKLDELKSLLNTTTYL</sequence>
<feature type="region of interest" description="Disordered" evidence="7">
    <location>
        <begin position="1113"/>
        <end position="1144"/>
    </location>
</feature>
<dbReference type="SMART" id="SM00568">
    <property type="entry name" value="GRAM"/>
    <property type="match status" value="1"/>
</dbReference>
<feature type="compositionally biased region" description="Polar residues" evidence="7">
    <location>
        <begin position="266"/>
        <end position="290"/>
    </location>
</feature>
<dbReference type="Gene3D" id="2.30.29.30">
    <property type="entry name" value="Pleckstrin-homology domain (PH domain)/Phosphotyrosine-binding domain (PTB)"/>
    <property type="match status" value="1"/>
</dbReference>
<dbReference type="GO" id="GO:0032366">
    <property type="term" value="P:intracellular sterol transport"/>
    <property type="evidence" value="ECO:0007669"/>
    <property type="project" value="TreeGrafter"/>
</dbReference>
<feature type="transmembrane region" description="Helical" evidence="8">
    <location>
        <begin position="1164"/>
        <end position="1183"/>
    </location>
</feature>
<keyword evidence="3 8" id="KW-0812">Transmembrane</keyword>
<dbReference type="GO" id="GO:0032934">
    <property type="term" value="F:sterol binding"/>
    <property type="evidence" value="ECO:0007669"/>
    <property type="project" value="TreeGrafter"/>
</dbReference>